<dbReference type="AlphaFoldDB" id="U1X421"/>
<gene>
    <name evidence="1" type="ORF">HMPREF0083_02186</name>
</gene>
<keyword evidence="2" id="KW-1185">Reference proteome</keyword>
<sequence length="39" mass="4336">MIAIIIILLRIIGDIIEEFQPALGALILVLLVVLFKISF</sequence>
<evidence type="ECO:0000313" key="2">
    <source>
        <dbReference type="Proteomes" id="UP000016511"/>
    </source>
</evidence>
<dbReference type="PATRIC" id="fig|649747.3.peg.1980"/>
<accession>U1X421</accession>
<evidence type="ECO:0000313" key="1">
    <source>
        <dbReference type="EMBL" id="ERI09730.1"/>
    </source>
</evidence>
<proteinExistence type="predicted"/>
<dbReference type="HOGENOM" id="CLU_3303849_0_0_9"/>
<protein>
    <submittedName>
        <fullName evidence="1">Uncharacterized protein</fullName>
    </submittedName>
</protein>
<reference evidence="1 2" key="1">
    <citation type="submission" date="2013-08" db="EMBL/GenBank/DDBJ databases">
        <authorList>
            <person name="Weinstock G."/>
            <person name="Sodergren E."/>
            <person name="Wylie T."/>
            <person name="Fulton L."/>
            <person name="Fulton R."/>
            <person name="Fronick C."/>
            <person name="O'Laughlin M."/>
            <person name="Godfrey J."/>
            <person name="Miner T."/>
            <person name="Herter B."/>
            <person name="Appelbaum E."/>
            <person name="Cordes M."/>
            <person name="Lek S."/>
            <person name="Wollam A."/>
            <person name="Pepin K.H."/>
            <person name="Palsikar V.B."/>
            <person name="Mitreva M."/>
            <person name="Wilson R.K."/>
        </authorList>
    </citation>
    <scope>NUCLEOTIDE SEQUENCE [LARGE SCALE GENOMIC DNA]</scope>
    <source>
        <strain evidence="1 2">ATCC 12856</strain>
    </source>
</reference>
<organism evidence="1 2">
    <name type="scientific">Aneurinibacillus aneurinilyticus ATCC 12856</name>
    <dbReference type="NCBI Taxonomy" id="649747"/>
    <lineage>
        <taxon>Bacteria</taxon>
        <taxon>Bacillati</taxon>
        <taxon>Bacillota</taxon>
        <taxon>Bacilli</taxon>
        <taxon>Bacillales</taxon>
        <taxon>Paenibacillaceae</taxon>
        <taxon>Aneurinibacillus group</taxon>
        <taxon>Aneurinibacillus</taxon>
    </lineage>
</organism>
<comment type="caution">
    <text evidence="1">The sequence shown here is derived from an EMBL/GenBank/DDBJ whole genome shotgun (WGS) entry which is preliminary data.</text>
</comment>
<dbReference type="Proteomes" id="UP000016511">
    <property type="component" value="Unassembled WGS sequence"/>
</dbReference>
<dbReference type="STRING" id="649747.HMPREF0083_02186"/>
<name>U1X421_ANEAE</name>
<dbReference type="EMBL" id="AWSJ01000139">
    <property type="protein sequence ID" value="ERI09730.1"/>
    <property type="molecule type" value="Genomic_DNA"/>
</dbReference>